<keyword evidence="3 5" id="KW-1133">Transmembrane helix</keyword>
<dbReference type="PANTHER" id="PTHR22911:SF6">
    <property type="entry name" value="SOLUTE CARRIER FAMILY 35 MEMBER G1"/>
    <property type="match status" value="1"/>
</dbReference>
<evidence type="ECO:0000313" key="8">
    <source>
        <dbReference type="Proteomes" id="UP000184222"/>
    </source>
</evidence>
<organism evidence="7 8">
    <name type="scientific">Francisella uliginis</name>
    <dbReference type="NCBI Taxonomy" id="573570"/>
    <lineage>
        <taxon>Bacteria</taxon>
        <taxon>Pseudomonadati</taxon>
        <taxon>Pseudomonadota</taxon>
        <taxon>Gammaproteobacteria</taxon>
        <taxon>Thiotrichales</taxon>
        <taxon>Francisellaceae</taxon>
        <taxon>Francisella</taxon>
    </lineage>
</organism>
<evidence type="ECO:0000256" key="5">
    <source>
        <dbReference type="SAM" id="Phobius"/>
    </source>
</evidence>
<dbReference type="KEGG" id="frx:F7310_03930"/>
<keyword evidence="8" id="KW-1185">Reference proteome</keyword>
<dbReference type="STRING" id="573570.F7310_03930"/>
<dbReference type="OrthoDB" id="6019878at2"/>
<comment type="subcellular location">
    <subcellularLocation>
        <location evidence="1">Membrane</location>
        <topology evidence="1">Multi-pass membrane protein</topology>
    </subcellularLocation>
</comment>
<evidence type="ECO:0000256" key="2">
    <source>
        <dbReference type="ARBA" id="ARBA00022692"/>
    </source>
</evidence>
<feature type="transmembrane region" description="Helical" evidence="5">
    <location>
        <begin position="272"/>
        <end position="290"/>
    </location>
</feature>
<feature type="transmembrane region" description="Helical" evidence="5">
    <location>
        <begin position="122"/>
        <end position="141"/>
    </location>
</feature>
<evidence type="ECO:0000256" key="3">
    <source>
        <dbReference type="ARBA" id="ARBA00022989"/>
    </source>
</evidence>
<evidence type="ECO:0000313" key="7">
    <source>
        <dbReference type="EMBL" id="API86554.1"/>
    </source>
</evidence>
<evidence type="ECO:0000256" key="4">
    <source>
        <dbReference type="ARBA" id="ARBA00023136"/>
    </source>
</evidence>
<dbReference type="PANTHER" id="PTHR22911">
    <property type="entry name" value="ACYL-MALONYL CONDENSING ENZYME-RELATED"/>
    <property type="match status" value="1"/>
</dbReference>
<dbReference type="Pfam" id="PF00892">
    <property type="entry name" value="EamA"/>
    <property type="match status" value="1"/>
</dbReference>
<accession>A0A1L4BRT7</accession>
<protein>
    <recommendedName>
        <fullName evidence="6">EamA domain-containing protein</fullName>
    </recommendedName>
</protein>
<proteinExistence type="predicted"/>
<dbReference type="RefSeq" id="WP_072711937.1">
    <property type="nucleotide sequence ID" value="NZ_CP016796.1"/>
</dbReference>
<feature type="transmembrane region" description="Helical" evidence="5">
    <location>
        <begin position="71"/>
        <end position="88"/>
    </location>
</feature>
<feature type="transmembrane region" description="Helical" evidence="5">
    <location>
        <begin position="147"/>
        <end position="167"/>
    </location>
</feature>
<dbReference type="GO" id="GO:0016020">
    <property type="term" value="C:membrane"/>
    <property type="evidence" value="ECO:0007669"/>
    <property type="project" value="UniProtKB-SubCell"/>
</dbReference>
<feature type="domain" description="EamA" evidence="6">
    <location>
        <begin position="10"/>
        <end position="139"/>
    </location>
</feature>
<feature type="transmembrane region" description="Helical" evidence="5">
    <location>
        <begin position="94"/>
        <end position="115"/>
    </location>
</feature>
<feature type="transmembrane region" description="Helical" evidence="5">
    <location>
        <begin position="36"/>
        <end position="59"/>
    </location>
</feature>
<dbReference type="InterPro" id="IPR037185">
    <property type="entry name" value="EmrE-like"/>
</dbReference>
<dbReference type="AlphaFoldDB" id="A0A1L4BRT7"/>
<dbReference type="Proteomes" id="UP000184222">
    <property type="component" value="Chromosome"/>
</dbReference>
<sequence length="293" mass="32442">MNSTNNLISLSLVILSATLIAFGSFARKNIVVLDGIYISMLICFVGASFLMWWIVSISSFTNIIPTTWRPIFIRMVLSLFAQVLFFVSLSKGSFLITVLLFNTSPLFVPVIRFIFFKQNVSYFNFICIIVSFLGIYLILGVNGSNVSLYSLCALFSGILNAMSQVVLHKASQKEDAFIMTLWIYTFTALVLLMLLPLNILIYSGAGDLATISIKPIVIWVCVAITLNVSVQVYRVKAYKYTKDPSLVAPGMYFSVIVAAILDIVFYGASINLLEVCGILMVCLCSILSVIKKS</sequence>
<gene>
    <name evidence="7" type="ORF">F7310_03930</name>
</gene>
<dbReference type="EMBL" id="CP016796">
    <property type="protein sequence ID" value="API86554.1"/>
    <property type="molecule type" value="Genomic_DNA"/>
</dbReference>
<evidence type="ECO:0000259" key="6">
    <source>
        <dbReference type="Pfam" id="PF00892"/>
    </source>
</evidence>
<dbReference type="SUPFAM" id="SSF103481">
    <property type="entry name" value="Multidrug resistance efflux transporter EmrE"/>
    <property type="match status" value="2"/>
</dbReference>
<feature type="transmembrane region" description="Helical" evidence="5">
    <location>
        <begin position="216"/>
        <end position="234"/>
    </location>
</feature>
<keyword evidence="2 5" id="KW-0812">Transmembrane</keyword>
<feature type="transmembrane region" description="Helical" evidence="5">
    <location>
        <begin position="179"/>
        <end position="204"/>
    </location>
</feature>
<keyword evidence="4 5" id="KW-0472">Membrane</keyword>
<reference evidence="7 8" key="1">
    <citation type="journal article" date="2016" name="Appl. Environ. Microbiol.">
        <title>Whole genome relationships among Francisella bacteria of diverse origin define new species and provide specific regions for detection.</title>
        <authorList>
            <person name="Challacombe J.F."/>
            <person name="Petersen J.M."/>
            <person name="Gallegos-Graves V."/>
            <person name="Hodge D."/>
            <person name="Pillai S."/>
            <person name="Kuske C.R."/>
        </authorList>
    </citation>
    <scope>NUCLEOTIDE SEQUENCE [LARGE SCALE GENOMIC DNA]</scope>
    <source>
        <strain evidence="8">TX07-7310</strain>
    </source>
</reference>
<evidence type="ECO:0000256" key="1">
    <source>
        <dbReference type="ARBA" id="ARBA00004141"/>
    </source>
</evidence>
<feature type="transmembrane region" description="Helical" evidence="5">
    <location>
        <begin position="246"/>
        <end position="266"/>
    </location>
</feature>
<dbReference type="InterPro" id="IPR000620">
    <property type="entry name" value="EamA_dom"/>
</dbReference>
<name>A0A1L4BRT7_9GAMM</name>